<comment type="caution">
    <text evidence="2">The sequence shown here is derived from an EMBL/GenBank/DDBJ whole genome shotgun (WGS) entry which is preliminary data.</text>
</comment>
<feature type="domain" description="Thioester reductase (TE)" evidence="1">
    <location>
        <begin position="26"/>
        <end position="100"/>
    </location>
</feature>
<dbReference type="Proteomes" id="UP000566819">
    <property type="component" value="Unassembled WGS sequence"/>
</dbReference>
<proteinExistence type="predicted"/>
<reference evidence="2 3" key="1">
    <citation type="submission" date="2020-03" db="EMBL/GenBank/DDBJ databases">
        <title>Draft Genome Sequence of Cudoniella acicularis.</title>
        <authorList>
            <person name="Buettner E."/>
            <person name="Kellner H."/>
        </authorList>
    </citation>
    <scope>NUCLEOTIDE SEQUENCE [LARGE SCALE GENOMIC DNA]</scope>
    <source>
        <strain evidence="2 3">DSM 108380</strain>
    </source>
</reference>
<keyword evidence="3" id="KW-1185">Reference proteome</keyword>
<name>A0A8H4VZD7_9HELO</name>
<sequence length="147" mass="16536">MITSPSIKQIRLLSSSGAIDIIELLKDLRHYNLLNRMLTEELVLAKTAITPGSLMKPSFSLSKTKFSTLGRSIQAIYHLGGNMSLLKYYETLRRILSSSTSSRDGYQRCFFPLRQNAALTLIFSALQLYQAVPSQESLLQMMILSTE</sequence>
<gene>
    <name evidence="2" type="ORF">G7Y89_g9706</name>
</gene>
<evidence type="ECO:0000313" key="3">
    <source>
        <dbReference type="Proteomes" id="UP000566819"/>
    </source>
</evidence>
<organism evidence="2 3">
    <name type="scientific">Cudoniella acicularis</name>
    <dbReference type="NCBI Taxonomy" id="354080"/>
    <lineage>
        <taxon>Eukaryota</taxon>
        <taxon>Fungi</taxon>
        <taxon>Dikarya</taxon>
        <taxon>Ascomycota</taxon>
        <taxon>Pezizomycotina</taxon>
        <taxon>Leotiomycetes</taxon>
        <taxon>Helotiales</taxon>
        <taxon>Tricladiaceae</taxon>
        <taxon>Cudoniella</taxon>
    </lineage>
</organism>
<dbReference type="EMBL" id="JAAMPI010000812">
    <property type="protein sequence ID" value="KAF4628438.1"/>
    <property type="molecule type" value="Genomic_DNA"/>
</dbReference>
<dbReference type="InterPro" id="IPR013120">
    <property type="entry name" value="FAR_NAD-bd"/>
</dbReference>
<dbReference type="Pfam" id="PF07993">
    <property type="entry name" value="NAD_binding_4"/>
    <property type="match status" value="1"/>
</dbReference>
<evidence type="ECO:0000313" key="2">
    <source>
        <dbReference type="EMBL" id="KAF4628438.1"/>
    </source>
</evidence>
<dbReference type="AlphaFoldDB" id="A0A8H4VZD7"/>
<accession>A0A8H4VZD7</accession>
<protein>
    <recommendedName>
        <fullName evidence="1">Thioester reductase (TE) domain-containing protein</fullName>
    </recommendedName>
</protein>
<evidence type="ECO:0000259" key="1">
    <source>
        <dbReference type="Pfam" id="PF07993"/>
    </source>
</evidence>